<dbReference type="Pfam" id="PF13688">
    <property type="entry name" value="Reprolysin_5"/>
    <property type="match status" value="1"/>
</dbReference>
<dbReference type="Proteomes" id="UP001064262">
    <property type="component" value="Unassembled WGS sequence"/>
</dbReference>
<sequence>MISSWCETMMRWISVCVLLFIATVAWSADNALFSAPQNRLDPDNYRFADLPSTQSVTIMRARAAILADDAQDIALEVKPDEILIAHKTAFTQDSAGLAIWQGAIKASVNPSPDDALINQVILVRNGDNITGAIHYNGELYQIFPLGEGNHAIIKTDSDRLPWREDDTVEASANSSIPPPATSSDQGELIKIRVMVATTNQARARVNDIPALVALAINDANQGYKNSDIHIELENAGILNVDYDEQGLNSDMLTQVRNPQDAKLGAIVHAFREQHLADVVVLLSNDFKSSCGIAYVHAIKQSAFGVVAWSCISDHIFAHEIGHNLSATHNPEHGNNALFAYGHGYRQTAQMPRWRTIMSYPCTPACPLINLWSTPNKQHLNLIAGSATTNDNARLLNERRQTVANFYPPFTHWTQVGELLSQAELPARQFFEVQLKDTSGNQVLSGFDFPASKTGQWEWPMYLAGDINRHFPANVVRAGEMNSNGDIQIVNWSGYRNKLWLYNALVNKQYLQITRRTHALINGENWFSIGQLFGENPAIPGTIKQAVLRNILSGEELARVSLPITAQNEDKYSWPSQLAQAINTATPGKMQAGEMRSDGSVHHVPSSSYRNLIWVPLAQRLQLAFSVDTITPEPEPVIPVPEPEPVVPPPEPEVPPSPEPVTPPPEPVKPPPEPVTPPPAQYEYRYPDQMNKYAEGTRVLGSDNHIYRCKPFPYSGWCRIYSPSANHYQPGVGSNWRDAWTRVD</sequence>
<reference evidence="3" key="1">
    <citation type="submission" date="2022-09" db="EMBL/GenBank/DDBJ databases">
        <title>Winslowiella arboricola sp. nov., isolated from bleeding cankers on broadleaf hosts.</title>
        <authorList>
            <person name="Brady C."/>
            <person name="Kaur S."/>
            <person name="Crampton B."/>
            <person name="Maddock D."/>
            <person name="Arnold D."/>
            <person name="Denman S."/>
        </authorList>
    </citation>
    <scope>NUCLEOTIDE SEQUENCE</scope>
    <source>
        <strain evidence="3">BAC 15a-03b</strain>
    </source>
</reference>
<accession>A0A9J6PSP2</accession>
<comment type="caution">
    <text evidence="3">The sequence shown here is derived from an EMBL/GenBank/DDBJ whole genome shotgun (WGS) entry which is preliminary data.</text>
</comment>
<evidence type="ECO:0000256" key="1">
    <source>
        <dbReference type="SAM" id="MobiDB-lite"/>
    </source>
</evidence>
<evidence type="ECO:0000259" key="2">
    <source>
        <dbReference type="Pfam" id="PF18416"/>
    </source>
</evidence>
<dbReference type="PANTHER" id="PTHR34823:SF1">
    <property type="entry name" value="CHITIN-BINDING TYPE-4 DOMAIN-CONTAINING PROTEIN"/>
    <property type="match status" value="1"/>
</dbReference>
<dbReference type="Pfam" id="PF18416">
    <property type="entry name" value="GbpA_2"/>
    <property type="match status" value="2"/>
</dbReference>
<feature type="domain" description="N-acetylglucosamine binding protein A" evidence="2">
    <location>
        <begin position="412"/>
        <end position="503"/>
    </location>
</feature>
<dbReference type="PANTHER" id="PTHR34823">
    <property type="entry name" value="GLCNAC-BINDING PROTEIN A"/>
    <property type="match status" value="1"/>
</dbReference>
<dbReference type="EMBL" id="JAODIM010000043">
    <property type="protein sequence ID" value="MCU5779435.1"/>
    <property type="molecule type" value="Genomic_DNA"/>
</dbReference>
<dbReference type="GO" id="GO:0008237">
    <property type="term" value="F:metallopeptidase activity"/>
    <property type="evidence" value="ECO:0007669"/>
    <property type="project" value="InterPro"/>
</dbReference>
<feature type="region of interest" description="Disordered" evidence="1">
    <location>
        <begin position="634"/>
        <end position="676"/>
    </location>
</feature>
<name>A0A9J6PSP2_9GAMM</name>
<dbReference type="RefSeq" id="WP_267144942.1">
    <property type="nucleotide sequence ID" value="NZ_JAODIL010000082.1"/>
</dbReference>
<evidence type="ECO:0000313" key="4">
    <source>
        <dbReference type="Proteomes" id="UP001064262"/>
    </source>
</evidence>
<dbReference type="InterPro" id="IPR041029">
    <property type="entry name" value="GbpA_2"/>
</dbReference>
<organism evidence="3 4">
    <name type="scientific">Winslowiella arboricola</name>
    <dbReference type="NCBI Taxonomy" id="2978220"/>
    <lineage>
        <taxon>Bacteria</taxon>
        <taxon>Pseudomonadati</taxon>
        <taxon>Pseudomonadota</taxon>
        <taxon>Gammaproteobacteria</taxon>
        <taxon>Enterobacterales</taxon>
        <taxon>Erwiniaceae</taxon>
        <taxon>Winslowiella</taxon>
    </lineage>
</organism>
<dbReference type="Gene3D" id="3.40.390.10">
    <property type="entry name" value="Collagenase (Catalytic Domain)"/>
    <property type="match status" value="1"/>
</dbReference>
<dbReference type="Gene3D" id="3.30.70.2150">
    <property type="match status" value="2"/>
</dbReference>
<dbReference type="InterPro" id="IPR024079">
    <property type="entry name" value="MetalloPept_cat_dom_sf"/>
</dbReference>
<feature type="domain" description="N-acetylglucosamine binding protein A" evidence="2">
    <location>
        <begin position="525"/>
        <end position="617"/>
    </location>
</feature>
<evidence type="ECO:0000313" key="3">
    <source>
        <dbReference type="EMBL" id="MCU5779435.1"/>
    </source>
</evidence>
<dbReference type="AlphaFoldDB" id="A0A9J6PSP2"/>
<dbReference type="InterPro" id="IPR051024">
    <property type="entry name" value="GlcNAc_Chitin_IntDeg"/>
</dbReference>
<proteinExistence type="predicted"/>
<dbReference type="SUPFAM" id="SSF55486">
    <property type="entry name" value="Metalloproteases ('zincins'), catalytic domain"/>
    <property type="match status" value="1"/>
</dbReference>
<protein>
    <submittedName>
        <fullName evidence="3">M12 family metallo-peptidase</fullName>
    </submittedName>
</protein>
<gene>
    <name evidence="3" type="ORF">N5923_18285</name>
</gene>
<keyword evidence="4" id="KW-1185">Reference proteome</keyword>